<sequence length="159" mass="17321">MNTKLCRRTHQNPSIQITKPPSPPIPRYSALYITMAHAGLAFTIFILYAVGKLLEEYFRPIQWAVLCLIPLRGGIYSSGVATQDSISKGDNVSDNRVAPGNKMVNYPNDGVINDNMTSTDVVKDQKVEMQKNLTELEGSVQAAGDDGFANGGTTIDSDK</sequence>
<protein>
    <submittedName>
        <fullName evidence="8">Uncharacterized protein</fullName>
    </submittedName>
</protein>
<keyword evidence="9" id="KW-1185">Reference proteome</keyword>
<feature type="transmembrane region" description="Helical" evidence="7">
    <location>
        <begin position="30"/>
        <end position="50"/>
    </location>
</feature>
<reference evidence="8 9" key="1">
    <citation type="journal article" date="2022" name="G3 (Bethesda)">
        <title>Whole-genome sequence and methylome profiling of the almond [Prunus dulcis (Mill.) D.A. Webb] cultivar 'Nonpareil'.</title>
        <authorList>
            <person name="D'Amico-Willman K.M."/>
            <person name="Ouma W.Z."/>
            <person name="Meulia T."/>
            <person name="Sideli G.M."/>
            <person name="Gradziel T.M."/>
            <person name="Fresnedo-Ramirez J."/>
        </authorList>
    </citation>
    <scope>NUCLEOTIDE SEQUENCE [LARGE SCALE GENOMIC DNA]</scope>
    <source>
        <strain evidence="8">Clone GOH B32 T37-40</strain>
    </source>
</reference>
<proteinExistence type="inferred from homology"/>
<dbReference type="PANTHER" id="PTHR21716">
    <property type="entry name" value="TRANSMEMBRANE PROTEIN"/>
    <property type="match status" value="1"/>
</dbReference>
<dbReference type="PANTHER" id="PTHR21716:SF72">
    <property type="entry name" value="TRANSMEMBRANE PROTEIN C9ORF5 PROTEIN"/>
    <property type="match status" value="1"/>
</dbReference>
<dbReference type="Proteomes" id="UP001054821">
    <property type="component" value="Chromosome 1"/>
</dbReference>
<dbReference type="InterPro" id="IPR002549">
    <property type="entry name" value="AI-2E-like"/>
</dbReference>
<evidence type="ECO:0000256" key="3">
    <source>
        <dbReference type="ARBA" id="ARBA00022692"/>
    </source>
</evidence>
<feature type="region of interest" description="Disordered" evidence="6">
    <location>
        <begin position="140"/>
        <end position="159"/>
    </location>
</feature>
<comment type="caution">
    <text evidence="8">The sequence shown here is derived from an EMBL/GenBank/DDBJ whole genome shotgun (WGS) entry which is preliminary data.</text>
</comment>
<keyword evidence="4 7" id="KW-1133">Transmembrane helix</keyword>
<evidence type="ECO:0000256" key="6">
    <source>
        <dbReference type="SAM" id="MobiDB-lite"/>
    </source>
</evidence>
<dbReference type="EMBL" id="JAJFAZ020000001">
    <property type="protein sequence ID" value="KAI5350892.1"/>
    <property type="molecule type" value="Genomic_DNA"/>
</dbReference>
<evidence type="ECO:0000256" key="2">
    <source>
        <dbReference type="ARBA" id="ARBA00009773"/>
    </source>
</evidence>
<dbReference type="AlphaFoldDB" id="A0AAD4ZMR8"/>
<gene>
    <name evidence="8" type="ORF">L3X38_003783</name>
</gene>
<organism evidence="8 9">
    <name type="scientific">Prunus dulcis</name>
    <name type="common">Almond</name>
    <name type="synonym">Amygdalus dulcis</name>
    <dbReference type="NCBI Taxonomy" id="3755"/>
    <lineage>
        <taxon>Eukaryota</taxon>
        <taxon>Viridiplantae</taxon>
        <taxon>Streptophyta</taxon>
        <taxon>Embryophyta</taxon>
        <taxon>Tracheophyta</taxon>
        <taxon>Spermatophyta</taxon>
        <taxon>Magnoliopsida</taxon>
        <taxon>eudicotyledons</taxon>
        <taxon>Gunneridae</taxon>
        <taxon>Pentapetalae</taxon>
        <taxon>rosids</taxon>
        <taxon>fabids</taxon>
        <taxon>Rosales</taxon>
        <taxon>Rosaceae</taxon>
        <taxon>Amygdaloideae</taxon>
        <taxon>Amygdaleae</taxon>
        <taxon>Prunus</taxon>
    </lineage>
</organism>
<feature type="compositionally biased region" description="Basic residues" evidence="6">
    <location>
        <begin position="1"/>
        <end position="10"/>
    </location>
</feature>
<feature type="region of interest" description="Disordered" evidence="6">
    <location>
        <begin position="1"/>
        <end position="20"/>
    </location>
</feature>
<evidence type="ECO:0000256" key="7">
    <source>
        <dbReference type="SAM" id="Phobius"/>
    </source>
</evidence>
<evidence type="ECO:0000256" key="1">
    <source>
        <dbReference type="ARBA" id="ARBA00004141"/>
    </source>
</evidence>
<name>A0AAD4ZMR8_PRUDU</name>
<keyword evidence="3 7" id="KW-0812">Transmembrane</keyword>
<dbReference type="GO" id="GO:0016020">
    <property type="term" value="C:membrane"/>
    <property type="evidence" value="ECO:0007669"/>
    <property type="project" value="UniProtKB-SubCell"/>
</dbReference>
<keyword evidence="5 7" id="KW-0472">Membrane</keyword>
<evidence type="ECO:0000256" key="5">
    <source>
        <dbReference type="ARBA" id="ARBA00023136"/>
    </source>
</evidence>
<evidence type="ECO:0000256" key="4">
    <source>
        <dbReference type="ARBA" id="ARBA00022989"/>
    </source>
</evidence>
<accession>A0AAD4ZMR8</accession>
<comment type="similarity">
    <text evidence="2">Belongs to the autoinducer-2 exporter (AI-2E) (TC 2.A.86) family.</text>
</comment>
<evidence type="ECO:0000313" key="9">
    <source>
        <dbReference type="Proteomes" id="UP001054821"/>
    </source>
</evidence>
<evidence type="ECO:0000313" key="8">
    <source>
        <dbReference type="EMBL" id="KAI5350892.1"/>
    </source>
</evidence>
<comment type="subcellular location">
    <subcellularLocation>
        <location evidence="1">Membrane</location>
        <topology evidence="1">Multi-pass membrane protein</topology>
    </subcellularLocation>
</comment>